<dbReference type="AlphaFoldDB" id="A0AAV5V651"/>
<sequence length="134" mass="14799">QLTLLSLFSLLPCIILACLPMRGNDGSGIPAAQSCTLPPYYTQQQCIDSNLPNNQICVPPISMGTKLKCPNDWIINLVVGFGLFDPPPIEDVSAVCDVMKDEWIFTLMPGVEKTLAELEDKYYVICSNRNKFGD</sequence>
<dbReference type="Proteomes" id="UP001432322">
    <property type="component" value="Unassembled WGS sequence"/>
</dbReference>
<accession>A0AAV5V651</accession>
<dbReference type="EMBL" id="BTSY01000002">
    <property type="protein sequence ID" value="GMT13753.1"/>
    <property type="molecule type" value="Genomic_DNA"/>
</dbReference>
<name>A0AAV5V651_9BILA</name>
<organism evidence="2 3">
    <name type="scientific">Pristionchus fissidentatus</name>
    <dbReference type="NCBI Taxonomy" id="1538716"/>
    <lineage>
        <taxon>Eukaryota</taxon>
        <taxon>Metazoa</taxon>
        <taxon>Ecdysozoa</taxon>
        <taxon>Nematoda</taxon>
        <taxon>Chromadorea</taxon>
        <taxon>Rhabditida</taxon>
        <taxon>Rhabditina</taxon>
        <taxon>Diplogasteromorpha</taxon>
        <taxon>Diplogasteroidea</taxon>
        <taxon>Neodiplogasteridae</taxon>
        <taxon>Pristionchus</taxon>
    </lineage>
</organism>
<comment type="caution">
    <text evidence="2">The sequence shown here is derived from an EMBL/GenBank/DDBJ whole genome shotgun (WGS) entry which is preliminary data.</text>
</comment>
<evidence type="ECO:0000313" key="2">
    <source>
        <dbReference type="EMBL" id="GMT13753.1"/>
    </source>
</evidence>
<keyword evidence="3" id="KW-1185">Reference proteome</keyword>
<reference evidence="2" key="1">
    <citation type="submission" date="2023-10" db="EMBL/GenBank/DDBJ databases">
        <title>Genome assembly of Pristionchus species.</title>
        <authorList>
            <person name="Yoshida K."/>
            <person name="Sommer R.J."/>
        </authorList>
    </citation>
    <scope>NUCLEOTIDE SEQUENCE</scope>
    <source>
        <strain evidence="2">RS5133</strain>
    </source>
</reference>
<keyword evidence="1" id="KW-0732">Signal</keyword>
<feature type="non-terminal residue" evidence="2">
    <location>
        <position position="1"/>
    </location>
</feature>
<evidence type="ECO:0000313" key="3">
    <source>
        <dbReference type="Proteomes" id="UP001432322"/>
    </source>
</evidence>
<proteinExistence type="predicted"/>
<feature type="chain" id="PRO_5043428290" evidence="1">
    <location>
        <begin position="18"/>
        <end position="134"/>
    </location>
</feature>
<evidence type="ECO:0000256" key="1">
    <source>
        <dbReference type="SAM" id="SignalP"/>
    </source>
</evidence>
<feature type="signal peptide" evidence="1">
    <location>
        <begin position="1"/>
        <end position="17"/>
    </location>
</feature>
<gene>
    <name evidence="2" type="ORF">PFISCL1PPCAC_5050</name>
</gene>
<protein>
    <submittedName>
        <fullName evidence="2">Uncharacterized protein</fullName>
    </submittedName>
</protein>